<dbReference type="PANTHER" id="PTHR30595">
    <property type="entry name" value="GLPR-RELATED TRANSCRIPTIONAL REPRESSOR"/>
    <property type="match status" value="1"/>
</dbReference>
<dbReference type="Gene3D" id="3.30.565.60">
    <property type="match status" value="1"/>
</dbReference>
<sequence length="405" mass="45103">MNNRAQAYTDEILAQLMGDLESDLVERKANFTGSAPESVREAVCAFANDLPGHGKPGVIFIGVDDHGRPTGLPITDELLRTLADIKTDGNITPPPTLTVSKHHLRGADVAVIQVWPADSPPVRYKGRIYIRIGPRRGIASAQDERILNEKRRFRDRPFDVHPVEQAQLSDLDLRRFELEYLPALLPPDLLAANERSLEEQLAAAKMLDSVERQTPTVLGLLIIGKNTRNFLPGAYIQFLRIDGNTLGDDIIDAQEITGTVSDQIRLLDEKLAAHNRISVDIASYAVESRHPQYPLPALQQLTRNALLHRTYEGVNAPVRVYWFNDRIEIISPGGPYGAVTIENFGQPGITDYRNPNLAEAMRVLGFVQRFGVGIALARKWLRENGNPEPEFYPTPSHVLVIVRSV</sequence>
<gene>
    <name evidence="2" type="ORF">ENQ20_07935</name>
</gene>
<dbReference type="InterPro" id="IPR038475">
    <property type="entry name" value="RecG_C_sf"/>
</dbReference>
<protein>
    <submittedName>
        <fullName evidence="2">Transcriptional regulator</fullName>
    </submittedName>
</protein>
<dbReference type="Pfam" id="PF04326">
    <property type="entry name" value="SLFN_AlbA_2"/>
    <property type="match status" value="1"/>
</dbReference>
<feature type="domain" description="Schlafen AlbA-2" evidence="1">
    <location>
        <begin position="21"/>
        <end position="135"/>
    </location>
</feature>
<name>A0A7C1JXW8_9CHLR</name>
<evidence type="ECO:0000259" key="1">
    <source>
        <dbReference type="Pfam" id="PF04326"/>
    </source>
</evidence>
<dbReference type="Gene3D" id="3.30.950.30">
    <property type="entry name" value="Schlafen, AAA domain"/>
    <property type="match status" value="1"/>
</dbReference>
<dbReference type="AlphaFoldDB" id="A0A7C1JXW8"/>
<evidence type="ECO:0000313" key="2">
    <source>
        <dbReference type="EMBL" id="HDX31410.1"/>
    </source>
</evidence>
<proteinExistence type="predicted"/>
<organism evidence="2">
    <name type="scientific">Caldilinea aerophila</name>
    <dbReference type="NCBI Taxonomy" id="133453"/>
    <lineage>
        <taxon>Bacteria</taxon>
        <taxon>Bacillati</taxon>
        <taxon>Chloroflexota</taxon>
        <taxon>Caldilineae</taxon>
        <taxon>Caldilineales</taxon>
        <taxon>Caldilineaceae</taxon>
        <taxon>Caldilinea</taxon>
    </lineage>
</organism>
<dbReference type="PANTHER" id="PTHR30595:SF6">
    <property type="entry name" value="SCHLAFEN ALBA-2 DOMAIN-CONTAINING PROTEIN"/>
    <property type="match status" value="1"/>
</dbReference>
<comment type="caution">
    <text evidence="2">The sequence shown here is derived from an EMBL/GenBank/DDBJ whole genome shotgun (WGS) entry which is preliminary data.</text>
</comment>
<reference evidence="2" key="1">
    <citation type="journal article" date="2020" name="mSystems">
        <title>Genome- and Community-Level Interaction Insights into Carbon Utilization and Element Cycling Functions of Hydrothermarchaeota in Hydrothermal Sediment.</title>
        <authorList>
            <person name="Zhou Z."/>
            <person name="Liu Y."/>
            <person name="Xu W."/>
            <person name="Pan J."/>
            <person name="Luo Z.H."/>
            <person name="Li M."/>
        </authorList>
    </citation>
    <scope>NUCLEOTIDE SEQUENCE [LARGE SCALE GENOMIC DNA]</scope>
    <source>
        <strain evidence="2">SpSt-289</strain>
    </source>
</reference>
<dbReference type="InterPro" id="IPR038461">
    <property type="entry name" value="Schlafen_AlbA_2_dom_sf"/>
</dbReference>
<dbReference type="EMBL" id="DSMG01000083">
    <property type="protein sequence ID" value="HDX31410.1"/>
    <property type="molecule type" value="Genomic_DNA"/>
</dbReference>
<dbReference type="Pfam" id="PF13749">
    <property type="entry name" value="HATPase_c_4"/>
    <property type="match status" value="1"/>
</dbReference>
<accession>A0A7C1JXW8</accession>
<dbReference type="InterPro" id="IPR007421">
    <property type="entry name" value="Schlafen_AlbA_2_dom"/>
</dbReference>